<dbReference type="SUPFAM" id="SSF46785">
    <property type="entry name" value="Winged helix' DNA-binding domain"/>
    <property type="match status" value="1"/>
</dbReference>
<dbReference type="EMBL" id="CP053452">
    <property type="protein sequence ID" value="QJX01001.1"/>
    <property type="molecule type" value="Genomic_DNA"/>
</dbReference>
<organism evidence="5 6">
    <name type="scientific">Frigoriglobus tundricola</name>
    <dbReference type="NCBI Taxonomy" id="2774151"/>
    <lineage>
        <taxon>Bacteria</taxon>
        <taxon>Pseudomonadati</taxon>
        <taxon>Planctomycetota</taxon>
        <taxon>Planctomycetia</taxon>
        <taxon>Gemmatales</taxon>
        <taxon>Gemmataceae</taxon>
        <taxon>Frigoriglobus</taxon>
    </lineage>
</organism>
<dbReference type="PIRSF" id="PIRSF019455">
    <property type="entry name" value="CopR_AtkY"/>
    <property type="match status" value="1"/>
</dbReference>
<accession>A0A6M5Z6I9</accession>
<keyword evidence="2" id="KW-0805">Transcription regulation</keyword>
<evidence type="ECO:0008006" key="7">
    <source>
        <dbReference type="Google" id="ProtNLM"/>
    </source>
</evidence>
<keyword evidence="3" id="KW-0238">DNA-binding</keyword>
<dbReference type="InterPro" id="IPR036390">
    <property type="entry name" value="WH_DNA-bd_sf"/>
</dbReference>
<dbReference type="RefSeq" id="WP_227254665.1">
    <property type="nucleotide sequence ID" value="NZ_CP053452.2"/>
</dbReference>
<dbReference type="InterPro" id="IPR005650">
    <property type="entry name" value="BlaI_family"/>
</dbReference>
<evidence type="ECO:0000256" key="3">
    <source>
        <dbReference type="ARBA" id="ARBA00023125"/>
    </source>
</evidence>
<evidence type="ECO:0000256" key="4">
    <source>
        <dbReference type="ARBA" id="ARBA00023163"/>
    </source>
</evidence>
<dbReference type="GO" id="GO:0003677">
    <property type="term" value="F:DNA binding"/>
    <property type="evidence" value="ECO:0007669"/>
    <property type="project" value="UniProtKB-KW"/>
</dbReference>
<evidence type="ECO:0000313" key="6">
    <source>
        <dbReference type="Proteomes" id="UP000503447"/>
    </source>
</evidence>
<reference evidence="6" key="1">
    <citation type="submission" date="2020-05" db="EMBL/GenBank/DDBJ databases">
        <title>Frigoriglobus tundricola gen. nov., sp. nov., a psychrotolerant cellulolytic planctomycete of the family Gemmataceae with two divergent copies of 16S rRNA gene.</title>
        <authorList>
            <person name="Kulichevskaya I.S."/>
            <person name="Ivanova A.A."/>
            <person name="Naumoff D.G."/>
            <person name="Beletsky A.V."/>
            <person name="Rijpstra W.I.C."/>
            <person name="Sinninghe Damste J.S."/>
            <person name="Mardanov A.V."/>
            <person name="Ravin N.V."/>
            <person name="Dedysh S.N."/>
        </authorList>
    </citation>
    <scope>NUCLEOTIDE SEQUENCE [LARGE SCALE GENOMIC DNA]</scope>
    <source>
        <strain evidence="6">PL17</strain>
    </source>
</reference>
<dbReference type="Gene3D" id="1.10.10.10">
    <property type="entry name" value="Winged helix-like DNA-binding domain superfamily/Winged helix DNA-binding domain"/>
    <property type="match status" value="1"/>
</dbReference>
<name>A0A6M5Z6I9_9BACT</name>
<sequence length="128" mass="14111">MEGDPAPSERELDVLKVLWEMGSGSVREVADKLAPELGLAFNTVQTVLRNMEDKGLVGHRADGRTFVYFPKHTREQVTARFLSKVFGGALDQFVLSMLRAADAAPDELRELEQLIAQARAAKQRKGGS</sequence>
<dbReference type="Proteomes" id="UP000503447">
    <property type="component" value="Chromosome"/>
</dbReference>
<dbReference type="Pfam" id="PF03965">
    <property type="entry name" value="Penicillinase_R"/>
    <property type="match status" value="1"/>
</dbReference>
<keyword evidence="6" id="KW-1185">Reference proteome</keyword>
<dbReference type="InterPro" id="IPR036388">
    <property type="entry name" value="WH-like_DNA-bd_sf"/>
</dbReference>
<gene>
    <name evidence="5" type="ORF">FTUN_8639</name>
</gene>
<dbReference type="GO" id="GO:0045892">
    <property type="term" value="P:negative regulation of DNA-templated transcription"/>
    <property type="evidence" value="ECO:0007669"/>
    <property type="project" value="InterPro"/>
</dbReference>
<evidence type="ECO:0000313" key="5">
    <source>
        <dbReference type="EMBL" id="QJX01001.1"/>
    </source>
</evidence>
<evidence type="ECO:0000256" key="2">
    <source>
        <dbReference type="ARBA" id="ARBA00023015"/>
    </source>
</evidence>
<proteinExistence type="inferred from homology"/>
<dbReference type="KEGG" id="ftj:FTUN_8639"/>
<protein>
    <recommendedName>
        <fullName evidence="7">BlaI/MecI/CopY family transcriptional regulator</fullName>
    </recommendedName>
</protein>
<dbReference type="AlphaFoldDB" id="A0A6M5Z6I9"/>
<comment type="similarity">
    <text evidence="1">Belongs to the BlaI transcriptional regulatory family.</text>
</comment>
<keyword evidence="4" id="KW-0804">Transcription</keyword>
<evidence type="ECO:0000256" key="1">
    <source>
        <dbReference type="ARBA" id="ARBA00011046"/>
    </source>
</evidence>
<dbReference type="Gene3D" id="1.10.4040.10">
    <property type="entry name" value="Penicillinase repressor domain"/>
    <property type="match status" value="1"/>
</dbReference>